<evidence type="ECO:0000256" key="7">
    <source>
        <dbReference type="ARBA" id="ARBA00022840"/>
    </source>
</evidence>
<dbReference type="GO" id="GO:0000155">
    <property type="term" value="F:phosphorelay sensor kinase activity"/>
    <property type="evidence" value="ECO:0007669"/>
    <property type="project" value="InterPro"/>
</dbReference>
<keyword evidence="4" id="KW-0808">Transferase</keyword>
<evidence type="ECO:0000256" key="6">
    <source>
        <dbReference type="ARBA" id="ARBA00022777"/>
    </source>
</evidence>
<dbReference type="Pfam" id="PF07730">
    <property type="entry name" value="HisKA_3"/>
    <property type="match status" value="1"/>
</dbReference>
<dbReference type="Gene3D" id="3.30.565.10">
    <property type="entry name" value="Histidine kinase-like ATPase, C-terminal domain"/>
    <property type="match status" value="1"/>
</dbReference>
<evidence type="ECO:0000256" key="1">
    <source>
        <dbReference type="ARBA" id="ARBA00000085"/>
    </source>
</evidence>
<evidence type="ECO:0000256" key="4">
    <source>
        <dbReference type="ARBA" id="ARBA00022679"/>
    </source>
</evidence>
<keyword evidence="9" id="KW-0812">Transmembrane</keyword>
<dbReference type="GO" id="GO:0016020">
    <property type="term" value="C:membrane"/>
    <property type="evidence" value="ECO:0007669"/>
    <property type="project" value="InterPro"/>
</dbReference>
<dbReference type="Gene3D" id="1.20.5.1930">
    <property type="match status" value="1"/>
</dbReference>
<evidence type="ECO:0000256" key="9">
    <source>
        <dbReference type="SAM" id="Phobius"/>
    </source>
</evidence>
<dbReference type="InterPro" id="IPR036890">
    <property type="entry name" value="HATPase_C_sf"/>
</dbReference>
<dbReference type="CDD" id="cd16917">
    <property type="entry name" value="HATPase_UhpB-NarQ-NarX-like"/>
    <property type="match status" value="1"/>
</dbReference>
<keyword evidence="5" id="KW-0547">Nucleotide-binding</keyword>
<evidence type="ECO:0000313" key="12">
    <source>
        <dbReference type="Proteomes" id="UP000231586"/>
    </source>
</evidence>
<dbReference type="GO" id="GO:0046983">
    <property type="term" value="F:protein dimerization activity"/>
    <property type="evidence" value="ECO:0007669"/>
    <property type="project" value="InterPro"/>
</dbReference>
<feature type="transmembrane region" description="Helical" evidence="9">
    <location>
        <begin position="141"/>
        <end position="161"/>
    </location>
</feature>
<keyword evidence="7" id="KW-0067">ATP-binding</keyword>
<dbReference type="InterPro" id="IPR011712">
    <property type="entry name" value="Sig_transdc_His_kin_sub3_dim/P"/>
</dbReference>
<comment type="catalytic activity">
    <reaction evidence="1">
        <text>ATP + protein L-histidine = ADP + protein N-phospho-L-histidine.</text>
        <dbReference type="EC" id="2.7.13.3"/>
    </reaction>
</comment>
<name>A0A2M8W6W6_9MICO</name>
<dbReference type="GO" id="GO:0005524">
    <property type="term" value="F:ATP binding"/>
    <property type="evidence" value="ECO:0007669"/>
    <property type="project" value="UniProtKB-KW"/>
</dbReference>
<reference evidence="11 12" key="1">
    <citation type="submission" date="2017-11" db="EMBL/GenBank/DDBJ databases">
        <title>Genomic Encyclopedia of Archaeal and Bacterial Type Strains, Phase II (KMG-II): From Individual Species to Whole Genera.</title>
        <authorList>
            <person name="Goeker M."/>
        </authorList>
    </citation>
    <scope>NUCLEOTIDE SEQUENCE [LARGE SCALE GENOMIC DNA]</scope>
    <source>
        <strain evidence="11 12">DSM 22413</strain>
    </source>
</reference>
<feature type="transmembrane region" description="Helical" evidence="9">
    <location>
        <begin position="24"/>
        <end position="43"/>
    </location>
</feature>
<dbReference type="EC" id="2.7.13.3" evidence="2"/>
<evidence type="ECO:0000256" key="8">
    <source>
        <dbReference type="ARBA" id="ARBA00023012"/>
    </source>
</evidence>
<feature type="transmembrane region" description="Helical" evidence="9">
    <location>
        <begin position="49"/>
        <end position="72"/>
    </location>
</feature>
<keyword evidence="3" id="KW-0597">Phosphoprotein</keyword>
<feature type="transmembrane region" description="Helical" evidence="9">
    <location>
        <begin position="79"/>
        <end position="98"/>
    </location>
</feature>
<evidence type="ECO:0000256" key="5">
    <source>
        <dbReference type="ARBA" id="ARBA00022741"/>
    </source>
</evidence>
<protein>
    <recommendedName>
        <fullName evidence="2">histidine kinase</fullName>
        <ecNumber evidence="2">2.7.13.3</ecNumber>
    </recommendedName>
</protein>
<evidence type="ECO:0000256" key="3">
    <source>
        <dbReference type="ARBA" id="ARBA00022553"/>
    </source>
</evidence>
<gene>
    <name evidence="11" type="ORF">CLV34_2593</name>
</gene>
<accession>A0A2M8W6W6</accession>
<dbReference type="PANTHER" id="PTHR24421">
    <property type="entry name" value="NITRATE/NITRITE SENSOR PROTEIN NARX-RELATED"/>
    <property type="match status" value="1"/>
</dbReference>
<keyword evidence="8" id="KW-0902">Two-component regulatory system</keyword>
<keyword evidence="6 11" id="KW-0418">Kinase</keyword>
<keyword evidence="9" id="KW-0472">Membrane</keyword>
<keyword evidence="12" id="KW-1185">Reference proteome</keyword>
<dbReference type="PANTHER" id="PTHR24421:SF10">
    <property type="entry name" value="NITRATE_NITRITE SENSOR PROTEIN NARQ"/>
    <property type="match status" value="1"/>
</dbReference>
<keyword evidence="9" id="KW-1133">Transmembrane helix</keyword>
<comment type="caution">
    <text evidence="11">The sequence shown here is derived from an EMBL/GenBank/DDBJ whole genome shotgun (WGS) entry which is preliminary data.</text>
</comment>
<evidence type="ECO:0000313" key="11">
    <source>
        <dbReference type="EMBL" id="PJI86673.1"/>
    </source>
</evidence>
<dbReference type="InterPro" id="IPR050482">
    <property type="entry name" value="Sensor_HK_TwoCompSys"/>
</dbReference>
<evidence type="ECO:0000259" key="10">
    <source>
        <dbReference type="Pfam" id="PF07730"/>
    </source>
</evidence>
<sequence length="396" mass="40858">MTTHSTPSTGEADCTARWTGLSRAGVAVSTAAIAVLTVLAVVSEQPPQHLALDVVCGVLSVLGAAFVLISVSDVPRRRALATGAGALAALGALSPGAMPASTMTTLVVARTMPLRSAIPAAVAGAAGQAVRGAWRDVGIGYGWWLLCDVGVHAALLGWGAYARTRADLVASLRGRVRAAEADRDRRAEQARRDERLRIARDMHDTLAHRLSLVAASAGAVAYRPDAPPERLAAAALVVRDGVAEALDELRAVIGVLRDPETTVPDLDTLVTEARHAGTPVEPTIDPAVVALTATTRGAVARTVQEALTNARRHAPGEVVRLDVAVDAGGPDTGARWVRVVASNPVPRPDAPAHRPGVGLAGLGERAAALGGRLDAGVVDARWTLRVDLPVAPERVG</sequence>
<evidence type="ECO:0000256" key="2">
    <source>
        <dbReference type="ARBA" id="ARBA00012438"/>
    </source>
</evidence>
<proteinExistence type="predicted"/>
<dbReference type="EMBL" id="PGTZ01000010">
    <property type="protein sequence ID" value="PJI86673.1"/>
    <property type="molecule type" value="Genomic_DNA"/>
</dbReference>
<dbReference type="Proteomes" id="UP000231586">
    <property type="component" value="Unassembled WGS sequence"/>
</dbReference>
<dbReference type="RefSeq" id="WP_100350703.1">
    <property type="nucleotide sequence ID" value="NZ_PGTZ01000010.1"/>
</dbReference>
<feature type="domain" description="Signal transduction histidine kinase subgroup 3 dimerisation and phosphoacceptor" evidence="10">
    <location>
        <begin position="194"/>
        <end position="259"/>
    </location>
</feature>
<dbReference type="AlphaFoldDB" id="A0A2M8W6W6"/>
<organism evidence="11 12">
    <name type="scientific">Luteimicrobium subarcticum</name>
    <dbReference type="NCBI Taxonomy" id="620910"/>
    <lineage>
        <taxon>Bacteria</taxon>
        <taxon>Bacillati</taxon>
        <taxon>Actinomycetota</taxon>
        <taxon>Actinomycetes</taxon>
        <taxon>Micrococcales</taxon>
        <taxon>Luteimicrobium</taxon>
    </lineage>
</organism>
<dbReference type="OrthoDB" id="227596at2"/>